<evidence type="ECO:0000313" key="3">
    <source>
        <dbReference type="Proteomes" id="UP001224418"/>
    </source>
</evidence>
<dbReference type="Proteomes" id="UP001224418">
    <property type="component" value="Unassembled WGS sequence"/>
</dbReference>
<reference evidence="2 3" key="1">
    <citation type="submission" date="2023-07" db="EMBL/GenBank/DDBJ databases">
        <title>Genomic Encyclopedia of Type Strains, Phase IV (KMG-IV): sequencing the most valuable type-strain genomes for metagenomic binning, comparative biology and taxonomic classification.</title>
        <authorList>
            <person name="Goeker M."/>
        </authorList>
    </citation>
    <scope>NUCLEOTIDE SEQUENCE [LARGE SCALE GENOMIC DNA]</scope>
    <source>
        <strain evidence="2 3">DSM 1400</strain>
    </source>
</reference>
<evidence type="ECO:0000313" key="2">
    <source>
        <dbReference type="EMBL" id="MDQ0480564.1"/>
    </source>
</evidence>
<dbReference type="RefSeq" id="WP_307356616.1">
    <property type="nucleotide sequence ID" value="NZ_BAAACJ010000010.1"/>
</dbReference>
<protein>
    <submittedName>
        <fullName evidence="2">Uncharacterized protein</fullName>
    </submittedName>
</protein>
<proteinExistence type="predicted"/>
<evidence type="ECO:0000256" key="1">
    <source>
        <dbReference type="SAM" id="MobiDB-lite"/>
    </source>
</evidence>
<keyword evidence="3" id="KW-1185">Reference proteome</keyword>
<feature type="region of interest" description="Disordered" evidence="1">
    <location>
        <begin position="38"/>
        <end position="59"/>
    </location>
</feature>
<dbReference type="EMBL" id="JAUSWN010000022">
    <property type="protein sequence ID" value="MDQ0480564.1"/>
    <property type="molecule type" value="Genomic_DNA"/>
</dbReference>
<comment type="caution">
    <text evidence="2">The sequence shown here is derived from an EMBL/GenBank/DDBJ whole genome shotgun (WGS) entry which is preliminary data.</text>
</comment>
<name>A0ABU0JWS0_HATLI</name>
<accession>A0ABU0JWS0</accession>
<gene>
    <name evidence="2" type="ORF">QOZ93_002312</name>
</gene>
<organism evidence="2 3">
    <name type="scientific">Hathewaya limosa</name>
    <name type="common">Clostridium limosum</name>
    <dbReference type="NCBI Taxonomy" id="1536"/>
    <lineage>
        <taxon>Bacteria</taxon>
        <taxon>Bacillati</taxon>
        <taxon>Bacillota</taxon>
        <taxon>Clostridia</taxon>
        <taxon>Eubacteriales</taxon>
        <taxon>Clostridiaceae</taxon>
        <taxon>Hathewaya</taxon>
    </lineage>
</organism>
<sequence length="59" mass="6977">MSNDLHVNPKKVAKIGTFTKNAVQNFENNIVNQTNYLEKVKRDEERDKEKEENDKNQLE</sequence>